<proteinExistence type="inferred from homology"/>
<dbReference type="Gene3D" id="3.30.497.10">
    <property type="entry name" value="Antithrombin, subunit I, domain 2"/>
    <property type="match status" value="1"/>
</dbReference>
<accession>A0A4W3JY83</accession>
<comment type="similarity">
    <text evidence="1">Belongs to the serpin family.</text>
</comment>
<dbReference type="PANTHER" id="PTHR11461">
    <property type="entry name" value="SERINE PROTEASE INHIBITOR, SERPIN"/>
    <property type="match status" value="1"/>
</dbReference>
<evidence type="ECO:0000313" key="4">
    <source>
        <dbReference type="Proteomes" id="UP000314986"/>
    </source>
</evidence>
<dbReference type="GO" id="GO:0004867">
    <property type="term" value="F:serine-type endopeptidase inhibitor activity"/>
    <property type="evidence" value="ECO:0007669"/>
    <property type="project" value="InterPro"/>
</dbReference>
<sequence length="118" mass="13325">MALGNSAIFLSLSTKLQTISFQSCESPIIVVMLPKFKMENTYKFTSTLGGMGMVDAFDALKANFSGMTEKNELVLSKVVHKTFVEVNEDEFVADHPFLFFIRHNKTRNILFFGRFSSP</sequence>
<reference evidence="4" key="1">
    <citation type="journal article" date="2006" name="Science">
        <title>Ancient noncoding elements conserved in the human genome.</title>
        <authorList>
            <person name="Venkatesh B."/>
            <person name="Kirkness E.F."/>
            <person name="Loh Y.H."/>
            <person name="Halpern A.L."/>
            <person name="Lee A.P."/>
            <person name="Johnson J."/>
            <person name="Dandona N."/>
            <person name="Viswanathan L.D."/>
            <person name="Tay A."/>
            <person name="Venter J.C."/>
            <person name="Strausberg R.L."/>
            <person name="Brenner S."/>
        </authorList>
    </citation>
    <scope>NUCLEOTIDE SEQUENCE [LARGE SCALE GENOMIC DNA]</scope>
</reference>
<dbReference type="AlphaFoldDB" id="A0A4W3JY83"/>
<evidence type="ECO:0000313" key="3">
    <source>
        <dbReference type="Ensembl" id="ENSCMIP00000047917.1"/>
    </source>
</evidence>
<dbReference type="GO" id="GO:0005615">
    <property type="term" value="C:extracellular space"/>
    <property type="evidence" value="ECO:0007669"/>
    <property type="project" value="InterPro"/>
</dbReference>
<evidence type="ECO:0000259" key="2">
    <source>
        <dbReference type="Pfam" id="PF00079"/>
    </source>
</evidence>
<dbReference type="InterPro" id="IPR036186">
    <property type="entry name" value="Serpin_sf"/>
</dbReference>
<dbReference type="OMA" id="HENNSIF"/>
<evidence type="ECO:0000256" key="1">
    <source>
        <dbReference type="ARBA" id="ARBA00009500"/>
    </source>
</evidence>
<dbReference type="STRING" id="7868.ENSCMIP00000047917"/>
<name>A0A4W3JY83_CALMI</name>
<dbReference type="Gene3D" id="2.30.39.10">
    <property type="entry name" value="Alpha-1-antitrypsin, domain 1"/>
    <property type="match status" value="1"/>
</dbReference>
<dbReference type="SUPFAM" id="SSF56574">
    <property type="entry name" value="Serpins"/>
    <property type="match status" value="1"/>
</dbReference>
<dbReference type="InterPro" id="IPR023795">
    <property type="entry name" value="Serpin_CS"/>
</dbReference>
<reference evidence="4" key="3">
    <citation type="journal article" date="2014" name="Nature">
        <title>Elephant shark genome provides unique insights into gnathostome evolution.</title>
        <authorList>
            <consortium name="International Elephant Shark Genome Sequencing Consortium"/>
            <person name="Venkatesh B."/>
            <person name="Lee A.P."/>
            <person name="Ravi V."/>
            <person name="Maurya A.K."/>
            <person name="Lian M.M."/>
            <person name="Swann J.B."/>
            <person name="Ohta Y."/>
            <person name="Flajnik M.F."/>
            <person name="Sutoh Y."/>
            <person name="Kasahara M."/>
            <person name="Hoon S."/>
            <person name="Gangu V."/>
            <person name="Roy S.W."/>
            <person name="Irimia M."/>
            <person name="Korzh V."/>
            <person name="Kondrychyn I."/>
            <person name="Lim Z.W."/>
            <person name="Tay B.H."/>
            <person name="Tohari S."/>
            <person name="Kong K.W."/>
            <person name="Ho S."/>
            <person name="Lorente-Galdos B."/>
            <person name="Quilez J."/>
            <person name="Marques-Bonet T."/>
            <person name="Raney B.J."/>
            <person name="Ingham P.W."/>
            <person name="Tay A."/>
            <person name="Hillier L.W."/>
            <person name="Minx P."/>
            <person name="Boehm T."/>
            <person name="Wilson R.K."/>
            <person name="Brenner S."/>
            <person name="Warren W.C."/>
        </authorList>
    </citation>
    <scope>NUCLEOTIDE SEQUENCE [LARGE SCALE GENOMIC DNA]</scope>
</reference>
<reference evidence="3" key="4">
    <citation type="submission" date="2025-08" db="UniProtKB">
        <authorList>
            <consortium name="Ensembl"/>
        </authorList>
    </citation>
    <scope>IDENTIFICATION</scope>
</reference>
<reference evidence="4" key="2">
    <citation type="journal article" date="2007" name="PLoS Biol.">
        <title>Survey sequencing and comparative analysis of the elephant shark (Callorhinchus milii) genome.</title>
        <authorList>
            <person name="Venkatesh B."/>
            <person name="Kirkness E.F."/>
            <person name="Loh Y.H."/>
            <person name="Halpern A.L."/>
            <person name="Lee A.P."/>
            <person name="Johnson J."/>
            <person name="Dandona N."/>
            <person name="Viswanathan L.D."/>
            <person name="Tay A."/>
            <person name="Venter J.C."/>
            <person name="Strausberg R.L."/>
            <person name="Brenner S."/>
        </authorList>
    </citation>
    <scope>NUCLEOTIDE SEQUENCE [LARGE SCALE GENOMIC DNA]</scope>
</reference>
<dbReference type="Proteomes" id="UP000314986">
    <property type="component" value="Unassembled WGS sequence"/>
</dbReference>
<feature type="domain" description="Serpin" evidence="2">
    <location>
        <begin position="29"/>
        <end position="118"/>
    </location>
</feature>
<dbReference type="InterPro" id="IPR000215">
    <property type="entry name" value="Serpin_fam"/>
</dbReference>
<dbReference type="Pfam" id="PF00079">
    <property type="entry name" value="Serpin"/>
    <property type="match status" value="1"/>
</dbReference>
<organism evidence="3 4">
    <name type="scientific">Callorhinchus milii</name>
    <name type="common">Ghost shark</name>
    <dbReference type="NCBI Taxonomy" id="7868"/>
    <lineage>
        <taxon>Eukaryota</taxon>
        <taxon>Metazoa</taxon>
        <taxon>Chordata</taxon>
        <taxon>Craniata</taxon>
        <taxon>Vertebrata</taxon>
        <taxon>Chondrichthyes</taxon>
        <taxon>Holocephali</taxon>
        <taxon>Chimaeriformes</taxon>
        <taxon>Callorhinchidae</taxon>
        <taxon>Callorhinchus</taxon>
    </lineage>
</organism>
<dbReference type="InParanoid" id="A0A4W3JY83"/>
<dbReference type="PROSITE" id="PS00284">
    <property type="entry name" value="SERPIN"/>
    <property type="match status" value="1"/>
</dbReference>
<reference evidence="3" key="5">
    <citation type="submission" date="2025-09" db="UniProtKB">
        <authorList>
            <consortium name="Ensembl"/>
        </authorList>
    </citation>
    <scope>IDENTIFICATION</scope>
</reference>
<dbReference type="PANTHER" id="PTHR11461:SF211">
    <property type="entry name" value="GH10112P-RELATED"/>
    <property type="match status" value="1"/>
</dbReference>
<protein>
    <recommendedName>
        <fullName evidence="2">Serpin domain-containing protein</fullName>
    </recommendedName>
</protein>
<dbReference type="InterPro" id="IPR023796">
    <property type="entry name" value="Serpin_dom"/>
</dbReference>
<dbReference type="GeneTree" id="ENSGT00940000154835"/>
<dbReference type="Ensembl" id="ENSCMIT00000048591.1">
    <property type="protein sequence ID" value="ENSCMIP00000047917.1"/>
    <property type="gene ID" value="ENSCMIG00000019617.1"/>
</dbReference>
<dbReference type="InterPro" id="IPR042178">
    <property type="entry name" value="Serpin_sf_1"/>
</dbReference>
<keyword evidence="4" id="KW-1185">Reference proteome</keyword>
<dbReference type="InterPro" id="IPR042185">
    <property type="entry name" value="Serpin_sf_2"/>
</dbReference>